<keyword evidence="5" id="KW-1185">Reference proteome</keyword>
<dbReference type="InterPro" id="IPR038765">
    <property type="entry name" value="Papain-like_cys_pep_sf"/>
</dbReference>
<dbReference type="AlphaFoldDB" id="T1EFW9"/>
<dbReference type="PROSITE" id="PS50235">
    <property type="entry name" value="USP_3"/>
    <property type="match status" value="1"/>
</dbReference>
<evidence type="ECO:0000259" key="2">
    <source>
        <dbReference type="PROSITE" id="PS50235"/>
    </source>
</evidence>
<evidence type="ECO:0000313" key="4">
    <source>
        <dbReference type="EnsemblMetazoa" id="HelroP113809"/>
    </source>
</evidence>
<dbReference type="Gene3D" id="3.90.70.10">
    <property type="entry name" value="Cysteine proteinases"/>
    <property type="match status" value="1"/>
</dbReference>
<dbReference type="InParanoid" id="T1EFW9"/>
<accession>T1EFW9</accession>
<feature type="domain" description="USP" evidence="2">
    <location>
        <begin position="1"/>
        <end position="322"/>
    </location>
</feature>
<dbReference type="PROSITE" id="PS00973">
    <property type="entry name" value="USP_2"/>
    <property type="match status" value="1"/>
</dbReference>
<dbReference type="Pfam" id="PF00443">
    <property type="entry name" value="UCH"/>
    <property type="match status" value="1"/>
</dbReference>
<reference evidence="5" key="1">
    <citation type="submission" date="2012-12" db="EMBL/GenBank/DDBJ databases">
        <authorList>
            <person name="Hellsten U."/>
            <person name="Grimwood J."/>
            <person name="Chapman J.A."/>
            <person name="Shapiro H."/>
            <person name="Aerts A."/>
            <person name="Otillar R.P."/>
            <person name="Terry A.Y."/>
            <person name="Boore J.L."/>
            <person name="Simakov O."/>
            <person name="Marletaz F."/>
            <person name="Cho S.-J."/>
            <person name="Edsinger-Gonzales E."/>
            <person name="Havlak P."/>
            <person name="Kuo D.-H."/>
            <person name="Larsson T."/>
            <person name="Lv J."/>
            <person name="Arendt D."/>
            <person name="Savage R."/>
            <person name="Osoegawa K."/>
            <person name="de Jong P."/>
            <person name="Lindberg D.R."/>
            <person name="Seaver E.C."/>
            <person name="Weisblat D.A."/>
            <person name="Putnam N.H."/>
            <person name="Grigoriev I.V."/>
            <person name="Rokhsar D.S."/>
        </authorList>
    </citation>
    <scope>NUCLEOTIDE SEQUENCE</scope>
</reference>
<dbReference type="PANTHER" id="PTHR24006">
    <property type="entry name" value="UBIQUITIN CARBOXYL-TERMINAL HYDROLASE"/>
    <property type="match status" value="1"/>
</dbReference>
<dbReference type="GO" id="GO:0004843">
    <property type="term" value="F:cysteine-type deubiquitinase activity"/>
    <property type="evidence" value="ECO:0007669"/>
    <property type="project" value="InterPro"/>
</dbReference>
<dbReference type="GeneID" id="20195471"/>
<dbReference type="Proteomes" id="UP000015101">
    <property type="component" value="Unassembled WGS sequence"/>
</dbReference>
<feature type="region of interest" description="Disordered" evidence="1">
    <location>
        <begin position="207"/>
        <end position="232"/>
    </location>
</feature>
<reference evidence="4" key="3">
    <citation type="submission" date="2015-06" db="UniProtKB">
        <authorList>
            <consortium name="EnsemblMetazoa"/>
        </authorList>
    </citation>
    <scope>IDENTIFICATION</scope>
</reference>
<dbReference type="SUPFAM" id="SSF54001">
    <property type="entry name" value="Cysteine proteinases"/>
    <property type="match status" value="1"/>
</dbReference>
<dbReference type="EMBL" id="KB097144">
    <property type="protein sequence ID" value="ESN98487.1"/>
    <property type="molecule type" value="Genomic_DNA"/>
</dbReference>
<dbReference type="InterPro" id="IPR001394">
    <property type="entry name" value="Peptidase_C19_UCH"/>
</dbReference>
<evidence type="ECO:0000313" key="3">
    <source>
        <dbReference type="EMBL" id="ESN98487.1"/>
    </source>
</evidence>
<dbReference type="CTD" id="20195471"/>
<dbReference type="EMBL" id="AMQM01005887">
    <property type="status" value="NOT_ANNOTATED_CDS"/>
    <property type="molecule type" value="Genomic_DNA"/>
</dbReference>
<feature type="compositionally biased region" description="Low complexity" evidence="1">
    <location>
        <begin position="266"/>
        <end position="286"/>
    </location>
</feature>
<dbReference type="InterPro" id="IPR018200">
    <property type="entry name" value="USP_CS"/>
</dbReference>
<dbReference type="STRING" id="6412.T1EFW9"/>
<gene>
    <name evidence="4" type="primary">20195471</name>
    <name evidence="3" type="ORF">HELRODRAFT_113809</name>
</gene>
<evidence type="ECO:0000256" key="1">
    <source>
        <dbReference type="SAM" id="MobiDB-lite"/>
    </source>
</evidence>
<reference evidence="3 5" key="2">
    <citation type="journal article" date="2013" name="Nature">
        <title>Insights into bilaterian evolution from three spiralian genomes.</title>
        <authorList>
            <person name="Simakov O."/>
            <person name="Marletaz F."/>
            <person name="Cho S.J."/>
            <person name="Edsinger-Gonzales E."/>
            <person name="Havlak P."/>
            <person name="Hellsten U."/>
            <person name="Kuo D.H."/>
            <person name="Larsson T."/>
            <person name="Lv J."/>
            <person name="Arendt D."/>
            <person name="Savage R."/>
            <person name="Osoegawa K."/>
            <person name="de Jong P."/>
            <person name="Grimwood J."/>
            <person name="Chapman J.A."/>
            <person name="Shapiro H."/>
            <person name="Aerts A."/>
            <person name="Otillar R.P."/>
            <person name="Terry A.Y."/>
            <person name="Boore J.L."/>
            <person name="Grigoriev I.V."/>
            <person name="Lindberg D.R."/>
            <person name="Seaver E.C."/>
            <person name="Weisblat D.A."/>
            <person name="Putnam N.H."/>
            <person name="Rokhsar D.S."/>
        </authorList>
    </citation>
    <scope>NUCLEOTIDE SEQUENCE</scope>
</reference>
<name>T1EFW9_HELRO</name>
<dbReference type="PANTHER" id="PTHR24006:SF781">
    <property type="entry name" value="LD34905P"/>
    <property type="match status" value="1"/>
</dbReference>
<organism evidence="4 5">
    <name type="scientific">Helobdella robusta</name>
    <name type="common">Californian leech</name>
    <dbReference type="NCBI Taxonomy" id="6412"/>
    <lineage>
        <taxon>Eukaryota</taxon>
        <taxon>Metazoa</taxon>
        <taxon>Spiralia</taxon>
        <taxon>Lophotrochozoa</taxon>
        <taxon>Annelida</taxon>
        <taxon>Clitellata</taxon>
        <taxon>Hirudinea</taxon>
        <taxon>Rhynchobdellida</taxon>
        <taxon>Glossiphoniidae</taxon>
        <taxon>Helobdella</taxon>
    </lineage>
</organism>
<dbReference type="eggNOG" id="KOG1873">
    <property type="taxonomic scope" value="Eukaryota"/>
</dbReference>
<sequence>MTTDKCSTDDVFKGYTLSTFVCLKCFEGCHLVEKFMDLCLPITFKKGEELNCSCDELMKVFYNSNNNDDVINNNNNNSNKVMDDYTKSLIRVVKMNSSNNGRSEKSTRSLDVTDCLKFYTKIYYMEENLCRNCERSNPYFDVNSLPPAIYRQMICHLPPVLVMHLKRFKQNFSGRFEKSCVNVKYPPVLDMAAYCCDYLQEFTQQQADNDNASSSDKSTTSTLTSSATSSRSDNFGPKPFLYNLYGVVEHAGSLCSGHFVAYVKNNNNKKNNNKKNNNNKNNNNNNDDGNYRWFYISDTWVKPTSEEDALSSQAYLLFYEKIC</sequence>
<dbReference type="RefSeq" id="XP_009023439.1">
    <property type="nucleotide sequence ID" value="XM_009025191.1"/>
</dbReference>
<dbReference type="HOGENOM" id="CLU_861315_0_0_1"/>
<proteinExistence type="predicted"/>
<dbReference type="EnsemblMetazoa" id="HelroT113809">
    <property type="protein sequence ID" value="HelroP113809"/>
    <property type="gene ID" value="HelroG113809"/>
</dbReference>
<dbReference type="KEGG" id="hro:HELRODRAFT_113809"/>
<feature type="region of interest" description="Disordered" evidence="1">
    <location>
        <begin position="266"/>
        <end position="288"/>
    </location>
</feature>
<dbReference type="GO" id="GO:0016579">
    <property type="term" value="P:protein deubiquitination"/>
    <property type="evidence" value="ECO:0007669"/>
    <property type="project" value="InterPro"/>
</dbReference>
<evidence type="ECO:0000313" key="5">
    <source>
        <dbReference type="Proteomes" id="UP000015101"/>
    </source>
</evidence>
<dbReference type="InterPro" id="IPR050164">
    <property type="entry name" value="Peptidase_C19"/>
</dbReference>
<dbReference type="InterPro" id="IPR028889">
    <property type="entry name" value="USP"/>
</dbReference>
<protein>
    <recommendedName>
        <fullName evidence="2">USP domain-containing protein</fullName>
    </recommendedName>
</protein>
<dbReference type="OrthoDB" id="2020758at2759"/>